<feature type="transmembrane region" description="Helical" evidence="2">
    <location>
        <begin position="149"/>
        <end position="173"/>
    </location>
</feature>
<keyword evidence="4" id="KW-0808">Transferase</keyword>
<feature type="transmembrane region" description="Helical" evidence="2">
    <location>
        <begin position="106"/>
        <end position="129"/>
    </location>
</feature>
<dbReference type="GO" id="GO:0016747">
    <property type="term" value="F:acyltransferase activity, transferring groups other than amino-acyl groups"/>
    <property type="evidence" value="ECO:0007669"/>
    <property type="project" value="InterPro"/>
</dbReference>
<evidence type="ECO:0000313" key="5">
    <source>
        <dbReference type="Proteomes" id="UP000555448"/>
    </source>
</evidence>
<evidence type="ECO:0000256" key="1">
    <source>
        <dbReference type="SAM" id="MobiDB-lite"/>
    </source>
</evidence>
<feature type="transmembrane region" description="Helical" evidence="2">
    <location>
        <begin position="210"/>
        <end position="229"/>
    </location>
</feature>
<keyword evidence="2" id="KW-0472">Membrane</keyword>
<dbReference type="PANTHER" id="PTHR37312">
    <property type="entry name" value="MEMBRANE-BOUND ACYLTRANSFERASE YKRP-RELATED"/>
    <property type="match status" value="1"/>
</dbReference>
<dbReference type="RefSeq" id="WP_184243710.1">
    <property type="nucleotide sequence ID" value="NZ_JACHLR010000005.1"/>
</dbReference>
<evidence type="ECO:0000259" key="3">
    <source>
        <dbReference type="Pfam" id="PF01757"/>
    </source>
</evidence>
<evidence type="ECO:0000256" key="2">
    <source>
        <dbReference type="SAM" id="Phobius"/>
    </source>
</evidence>
<gene>
    <name evidence="4" type="ORF">HNO88_001539</name>
</gene>
<feature type="transmembrane region" description="Helical" evidence="2">
    <location>
        <begin position="185"/>
        <end position="204"/>
    </location>
</feature>
<feature type="transmembrane region" description="Helical" evidence="2">
    <location>
        <begin position="234"/>
        <end position="251"/>
    </location>
</feature>
<protein>
    <submittedName>
        <fullName evidence="4">Fucose 4-O-acetylase-like acetyltransferase</fullName>
    </submittedName>
</protein>
<evidence type="ECO:0000313" key="4">
    <source>
        <dbReference type="EMBL" id="MBB4858220.1"/>
    </source>
</evidence>
<dbReference type="AlphaFoldDB" id="A0A7W7K8J7"/>
<comment type="caution">
    <text evidence="4">The sequence shown here is derived from an EMBL/GenBank/DDBJ whole genome shotgun (WGS) entry which is preliminary data.</text>
</comment>
<keyword evidence="2" id="KW-0812">Transmembrane</keyword>
<dbReference type="InterPro" id="IPR052734">
    <property type="entry name" value="Nod_factor_acetyltransferase"/>
</dbReference>
<dbReference type="InterPro" id="IPR002656">
    <property type="entry name" value="Acyl_transf_3_dom"/>
</dbReference>
<organism evidence="4 5">
    <name type="scientific">Novosphingobium chloroacetimidivorans</name>
    <dbReference type="NCBI Taxonomy" id="1428314"/>
    <lineage>
        <taxon>Bacteria</taxon>
        <taxon>Pseudomonadati</taxon>
        <taxon>Pseudomonadota</taxon>
        <taxon>Alphaproteobacteria</taxon>
        <taxon>Sphingomonadales</taxon>
        <taxon>Sphingomonadaceae</taxon>
        <taxon>Novosphingobium</taxon>
    </lineage>
</organism>
<feature type="transmembrane region" description="Helical" evidence="2">
    <location>
        <begin position="332"/>
        <end position="350"/>
    </location>
</feature>
<dbReference type="Proteomes" id="UP000555448">
    <property type="component" value="Unassembled WGS sequence"/>
</dbReference>
<feature type="transmembrane region" description="Helical" evidence="2">
    <location>
        <begin position="77"/>
        <end position="94"/>
    </location>
</feature>
<keyword evidence="5" id="KW-1185">Reference proteome</keyword>
<sequence length="395" mass="42706">MGSLQNRTALAGNSPFRSYPDFAAYWCRSNRDVVHKGRAMAAKRIAWIDNARGLGIVLVVLGHVITTIGSLPVKSMIFTFHMPLFVFLTTMVLKDEDWRTAAVSKARALLLPYVTYLFLLGLPACLYRLSGSFSAGIVYGAKLALGGTYLTGTMTAFWYMPAIYLTLLGYLFLRQRLGGERSGRFVAAMTVVALLAYAISSLRITVPVPLALHAVPGLVLFMWIGRSIAWNRNVAAMTVAAIAVVCVAIWIERASAGRTFQLDLKNGILGVPLLGILLACAGSQLVFALARLSERSALLSRLLGFLGRTTIPILFLHQAVNIGLRDAGINNQYILTVTALLLPALFALCVRRHLPAACPYLGIPQAKTVGSAGEQHNERSASRQHAGGVTKAALH</sequence>
<dbReference type="PANTHER" id="PTHR37312:SF1">
    <property type="entry name" value="MEMBRANE-BOUND ACYLTRANSFERASE YKRP-RELATED"/>
    <property type="match status" value="1"/>
</dbReference>
<proteinExistence type="predicted"/>
<accession>A0A7W7K8J7</accession>
<reference evidence="4 5" key="1">
    <citation type="submission" date="2020-08" db="EMBL/GenBank/DDBJ databases">
        <title>Functional genomics of gut bacteria from endangered species of beetles.</title>
        <authorList>
            <person name="Carlos-Shanley C."/>
        </authorList>
    </citation>
    <scope>NUCLEOTIDE SEQUENCE [LARGE SCALE GENOMIC DNA]</scope>
    <source>
        <strain evidence="4 5">S00245</strain>
    </source>
</reference>
<feature type="transmembrane region" description="Helical" evidence="2">
    <location>
        <begin position="302"/>
        <end position="320"/>
    </location>
</feature>
<feature type="transmembrane region" description="Helical" evidence="2">
    <location>
        <begin position="53"/>
        <end position="71"/>
    </location>
</feature>
<name>A0A7W7K8J7_9SPHN</name>
<dbReference type="EMBL" id="JACHLR010000005">
    <property type="protein sequence ID" value="MBB4858220.1"/>
    <property type="molecule type" value="Genomic_DNA"/>
</dbReference>
<feature type="domain" description="Acyltransferase 3" evidence="3">
    <location>
        <begin position="45"/>
        <end position="346"/>
    </location>
</feature>
<keyword evidence="2" id="KW-1133">Transmembrane helix</keyword>
<feature type="transmembrane region" description="Helical" evidence="2">
    <location>
        <begin position="271"/>
        <end position="290"/>
    </location>
</feature>
<feature type="region of interest" description="Disordered" evidence="1">
    <location>
        <begin position="372"/>
        <end position="395"/>
    </location>
</feature>
<dbReference type="Pfam" id="PF01757">
    <property type="entry name" value="Acyl_transf_3"/>
    <property type="match status" value="1"/>
</dbReference>